<dbReference type="PANTHER" id="PTHR21058">
    <property type="entry name" value="6,7-DIMETHYL-8-RIBITYLLUMAZINE SYNTHASE DMRL SYNTHASE LUMAZINE SYNTHASE"/>
    <property type="match status" value="1"/>
</dbReference>
<keyword evidence="5 7" id="KW-0808">Transferase</keyword>
<feature type="binding site" evidence="7">
    <location>
        <begin position="57"/>
        <end position="59"/>
    </location>
    <ligand>
        <name>5-amino-6-(D-ribitylamino)uracil</name>
        <dbReference type="ChEBI" id="CHEBI:15934"/>
    </ligand>
</feature>
<evidence type="ECO:0000256" key="7">
    <source>
        <dbReference type="HAMAP-Rule" id="MF_00178"/>
    </source>
</evidence>
<protein>
    <recommendedName>
        <fullName evidence="3 7">6,7-dimethyl-8-ribityllumazine synthase</fullName>
        <shortName evidence="7">DMRL synthase</shortName>
        <shortName evidence="7">LS</shortName>
        <shortName evidence="7">Lumazine synthase</shortName>
        <ecNumber evidence="3 7">2.5.1.78</ecNumber>
    </recommendedName>
</protein>
<dbReference type="GO" id="GO:0009231">
    <property type="term" value="P:riboflavin biosynthetic process"/>
    <property type="evidence" value="ECO:0007669"/>
    <property type="project" value="UniProtKB-UniRule"/>
</dbReference>
<dbReference type="HAMAP" id="MF_00178">
    <property type="entry name" value="Lumazine_synth"/>
    <property type="match status" value="1"/>
</dbReference>
<dbReference type="Pfam" id="PF00885">
    <property type="entry name" value="DMRL_synthase"/>
    <property type="match status" value="1"/>
</dbReference>
<evidence type="ECO:0000256" key="1">
    <source>
        <dbReference type="ARBA" id="ARBA00004917"/>
    </source>
</evidence>
<dbReference type="AlphaFoldDB" id="A0A537M415"/>
<comment type="caution">
    <text evidence="8">The sequence shown here is derived from an EMBL/GenBank/DDBJ whole genome shotgun (WGS) entry which is preliminary data.</text>
</comment>
<sequence>MGETFQGGRDGAGFRIAVAVSRFNESVTRRLLQGALGALRRCRVADDAVDVAWAPGAFDLPVVAQALARSGRYDAVVCLGCVIRGETTHDRYVALGAATGLLQVSLESALPVTFGVLTTQTLEQAEARSGGTHGNKGEDAALTAVELVNLLRRIRT</sequence>
<dbReference type="PANTHER" id="PTHR21058:SF0">
    <property type="entry name" value="6,7-DIMETHYL-8-RIBITYLLUMAZINE SYNTHASE"/>
    <property type="match status" value="1"/>
</dbReference>
<evidence type="ECO:0000256" key="3">
    <source>
        <dbReference type="ARBA" id="ARBA00012664"/>
    </source>
</evidence>
<dbReference type="Proteomes" id="UP000320393">
    <property type="component" value="Unassembled WGS sequence"/>
</dbReference>
<evidence type="ECO:0000256" key="5">
    <source>
        <dbReference type="ARBA" id="ARBA00022679"/>
    </source>
</evidence>
<feature type="binding site" evidence="7">
    <location>
        <position position="23"/>
    </location>
    <ligand>
        <name>5-amino-6-(D-ribitylamino)uracil</name>
        <dbReference type="ChEBI" id="CHEBI:15934"/>
    </ligand>
</feature>
<comment type="function">
    <text evidence="7">Catalyzes the formation of 6,7-dimethyl-8-ribityllumazine by condensation of 5-amino-6-(D-ribitylamino)uracil with 3,4-dihydroxy-2-butanone 4-phosphate. This is the penultimate step in the biosynthesis of riboflavin.</text>
</comment>
<feature type="active site" description="Proton donor" evidence="7">
    <location>
        <position position="89"/>
    </location>
</feature>
<proteinExistence type="inferred from homology"/>
<organism evidence="8 9">
    <name type="scientific">Candidatus Segetimicrobium genomatis</name>
    <dbReference type="NCBI Taxonomy" id="2569760"/>
    <lineage>
        <taxon>Bacteria</taxon>
        <taxon>Bacillati</taxon>
        <taxon>Candidatus Sysuimicrobiota</taxon>
        <taxon>Candidatus Sysuimicrobiia</taxon>
        <taxon>Candidatus Sysuimicrobiales</taxon>
        <taxon>Candidatus Segetimicrobiaceae</taxon>
        <taxon>Candidatus Segetimicrobium</taxon>
    </lineage>
</organism>
<dbReference type="GO" id="GO:0009349">
    <property type="term" value="C:riboflavin synthase complex"/>
    <property type="evidence" value="ECO:0007669"/>
    <property type="project" value="UniProtKB-UniRule"/>
</dbReference>
<feature type="binding site" evidence="7">
    <location>
        <begin position="81"/>
        <end position="83"/>
    </location>
    <ligand>
        <name>5-amino-6-(D-ribitylamino)uracil</name>
        <dbReference type="ChEBI" id="CHEBI:15934"/>
    </ligand>
</feature>
<accession>A0A537M415</accession>
<dbReference type="SUPFAM" id="SSF52121">
    <property type="entry name" value="Lumazine synthase"/>
    <property type="match status" value="1"/>
</dbReference>
<evidence type="ECO:0000256" key="2">
    <source>
        <dbReference type="ARBA" id="ARBA00007424"/>
    </source>
</evidence>
<dbReference type="InterPro" id="IPR002180">
    <property type="entry name" value="LS/RS"/>
</dbReference>
<gene>
    <name evidence="7" type="primary">ribH</name>
    <name evidence="8" type="ORF">E6H02_02565</name>
</gene>
<comment type="pathway">
    <text evidence="1 7">Cofactor biosynthesis; riboflavin biosynthesis; riboflavin from 2-hydroxy-3-oxobutyl phosphate and 5-amino-6-(D-ribitylamino)uracil: step 1/2.</text>
</comment>
<evidence type="ECO:0000313" key="9">
    <source>
        <dbReference type="Proteomes" id="UP000320393"/>
    </source>
</evidence>
<reference evidence="8 9" key="1">
    <citation type="journal article" date="2019" name="Nat. Microbiol.">
        <title>Mediterranean grassland soil C-N compound turnover is dependent on rainfall and depth, and is mediated by genomically divergent microorganisms.</title>
        <authorList>
            <person name="Diamond S."/>
            <person name="Andeer P.F."/>
            <person name="Li Z."/>
            <person name="Crits-Christoph A."/>
            <person name="Burstein D."/>
            <person name="Anantharaman K."/>
            <person name="Lane K.R."/>
            <person name="Thomas B.C."/>
            <person name="Pan C."/>
            <person name="Northen T.R."/>
            <person name="Banfield J.F."/>
        </authorList>
    </citation>
    <scope>NUCLEOTIDE SEQUENCE [LARGE SCALE GENOMIC DNA]</scope>
    <source>
        <strain evidence="8">NP_5</strain>
    </source>
</reference>
<dbReference type="Gene3D" id="3.40.50.960">
    <property type="entry name" value="Lumazine/riboflavin synthase"/>
    <property type="match status" value="1"/>
</dbReference>
<dbReference type="EMBL" id="VBAM01000077">
    <property type="protein sequence ID" value="TMJ15033.1"/>
    <property type="molecule type" value="Genomic_DNA"/>
</dbReference>
<feature type="binding site" evidence="7">
    <location>
        <position position="114"/>
    </location>
    <ligand>
        <name>5-amino-6-(D-ribitylamino)uracil</name>
        <dbReference type="ChEBI" id="CHEBI:15934"/>
    </ligand>
</feature>
<name>A0A537M415_9BACT</name>
<dbReference type="EC" id="2.5.1.78" evidence="3 7"/>
<evidence type="ECO:0000313" key="8">
    <source>
        <dbReference type="EMBL" id="TMJ15033.1"/>
    </source>
</evidence>
<feature type="binding site" evidence="7">
    <location>
        <position position="128"/>
    </location>
    <ligand>
        <name>(2S)-2-hydroxy-3-oxobutyl phosphate</name>
        <dbReference type="ChEBI" id="CHEBI:58830"/>
    </ligand>
</feature>
<dbReference type="UniPathway" id="UPA00275">
    <property type="reaction ID" value="UER00404"/>
</dbReference>
<evidence type="ECO:0000256" key="6">
    <source>
        <dbReference type="ARBA" id="ARBA00048785"/>
    </source>
</evidence>
<evidence type="ECO:0000256" key="4">
    <source>
        <dbReference type="ARBA" id="ARBA00022619"/>
    </source>
</evidence>
<keyword evidence="4 7" id="KW-0686">Riboflavin biosynthesis</keyword>
<dbReference type="NCBIfam" id="TIGR00114">
    <property type="entry name" value="lumazine-synth"/>
    <property type="match status" value="1"/>
</dbReference>
<dbReference type="CDD" id="cd09209">
    <property type="entry name" value="Lumazine_synthase-I"/>
    <property type="match status" value="1"/>
</dbReference>
<comment type="catalytic activity">
    <reaction evidence="6 7">
        <text>(2S)-2-hydroxy-3-oxobutyl phosphate + 5-amino-6-(D-ribitylamino)uracil = 6,7-dimethyl-8-(1-D-ribityl)lumazine + phosphate + 2 H2O + H(+)</text>
        <dbReference type="Rhea" id="RHEA:26152"/>
        <dbReference type="ChEBI" id="CHEBI:15377"/>
        <dbReference type="ChEBI" id="CHEBI:15378"/>
        <dbReference type="ChEBI" id="CHEBI:15934"/>
        <dbReference type="ChEBI" id="CHEBI:43474"/>
        <dbReference type="ChEBI" id="CHEBI:58201"/>
        <dbReference type="ChEBI" id="CHEBI:58830"/>
        <dbReference type="EC" id="2.5.1.78"/>
    </reaction>
</comment>
<dbReference type="InterPro" id="IPR034964">
    <property type="entry name" value="LS"/>
</dbReference>
<comment type="similarity">
    <text evidence="2 7">Belongs to the DMRL synthase family.</text>
</comment>
<feature type="binding site" evidence="7">
    <location>
        <begin position="86"/>
        <end position="87"/>
    </location>
    <ligand>
        <name>(2S)-2-hydroxy-3-oxobutyl phosphate</name>
        <dbReference type="ChEBI" id="CHEBI:58830"/>
    </ligand>
</feature>
<dbReference type="GO" id="GO:0000906">
    <property type="term" value="F:6,7-dimethyl-8-ribityllumazine synthase activity"/>
    <property type="evidence" value="ECO:0007669"/>
    <property type="project" value="UniProtKB-UniRule"/>
</dbReference>
<dbReference type="InterPro" id="IPR036467">
    <property type="entry name" value="LS/RS_sf"/>
</dbReference>